<keyword evidence="6" id="KW-0430">Lectin</keyword>
<evidence type="ECO:0000256" key="7">
    <source>
        <dbReference type="ARBA" id="ARBA00022737"/>
    </source>
</evidence>
<dbReference type="GO" id="GO:0031640">
    <property type="term" value="P:killing of cells of another organism"/>
    <property type="evidence" value="ECO:0007669"/>
    <property type="project" value="UniProtKB-KW"/>
</dbReference>
<evidence type="ECO:0000256" key="1">
    <source>
        <dbReference type="ARBA" id="ARBA00004251"/>
    </source>
</evidence>
<dbReference type="InterPro" id="IPR002902">
    <property type="entry name" value="GNK2"/>
</dbReference>
<evidence type="ECO:0000256" key="9">
    <source>
        <dbReference type="ARBA" id="ARBA00022949"/>
    </source>
</evidence>
<dbReference type="InterPro" id="IPR038408">
    <property type="entry name" value="GNK2_sf"/>
</dbReference>
<dbReference type="GO" id="GO:0005537">
    <property type="term" value="F:D-mannose binding"/>
    <property type="evidence" value="ECO:0007669"/>
    <property type="project" value="UniProtKB-KW"/>
</dbReference>
<dbReference type="GO" id="GO:0050832">
    <property type="term" value="P:defense response to fungus"/>
    <property type="evidence" value="ECO:0007669"/>
    <property type="project" value="UniProtKB-KW"/>
</dbReference>
<dbReference type="PANTHER" id="PTHR32080:SF54">
    <property type="entry name" value="GNK2-HOMOLOGOUS DOMAIN-CONTAINING PROTEIN"/>
    <property type="match status" value="1"/>
</dbReference>
<evidence type="ECO:0000259" key="16">
    <source>
        <dbReference type="PROSITE" id="PS51473"/>
    </source>
</evidence>
<keyword evidence="11" id="KW-0465">Mannose-binding</keyword>
<feature type="domain" description="Gnk2-homologous" evidence="16">
    <location>
        <begin position="29"/>
        <end position="134"/>
    </location>
</feature>
<dbReference type="InterPro" id="IPR051378">
    <property type="entry name" value="Cell2Cell_Antifungal"/>
</dbReference>
<evidence type="ECO:0000256" key="12">
    <source>
        <dbReference type="ARBA" id="ARBA00023157"/>
    </source>
</evidence>
<dbReference type="RefSeq" id="XP_031375419.1">
    <property type="nucleotide sequence ID" value="XM_031519559.1"/>
</dbReference>
<dbReference type="GO" id="GO:0009506">
    <property type="term" value="C:plasmodesma"/>
    <property type="evidence" value="ECO:0007669"/>
    <property type="project" value="UniProtKB-SubCell"/>
</dbReference>
<sequence>MDALLRAAIIAIGLLCISNCTKYSAGEADYTLLSKICNGQEFSDMRWINNKHSVLKRLIGITPNAGFNHYEKSSSSDHIVYGHAACNGELLKEDCHLCLLSAYQWLSDDDCPKRTMGAQVHLRDCRFRFEIYDFED</sequence>
<dbReference type="GO" id="GO:0005886">
    <property type="term" value="C:plasma membrane"/>
    <property type="evidence" value="ECO:0007669"/>
    <property type="project" value="UniProtKB-SubCell"/>
</dbReference>
<keyword evidence="8" id="KW-0611">Plant defense</keyword>
<evidence type="ECO:0000256" key="8">
    <source>
        <dbReference type="ARBA" id="ARBA00022821"/>
    </source>
</evidence>
<dbReference type="OrthoDB" id="1818755at2759"/>
<name>A0A6P8BYN0_PUNGR</name>
<dbReference type="PANTHER" id="PTHR32080">
    <property type="entry name" value="ANTIFUNGAL PROTEIN GINKBILOBIN-2-LIKE"/>
    <property type="match status" value="1"/>
</dbReference>
<evidence type="ECO:0000256" key="2">
    <source>
        <dbReference type="ARBA" id="ARBA00022529"/>
    </source>
</evidence>
<evidence type="ECO:0000256" key="15">
    <source>
        <dbReference type="SAM" id="SignalP"/>
    </source>
</evidence>
<keyword evidence="12" id="KW-1015">Disulfide bond</keyword>
<keyword evidence="2" id="KW-0929">Antimicrobial</keyword>
<accession>A0A6P8BYN0</accession>
<protein>
    <submittedName>
        <fullName evidence="18">Antifungal protein ginkbilobin-like protein</fullName>
    </submittedName>
</protein>
<dbReference type="Proteomes" id="UP000515151">
    <property type="component" value="Unplaced"/>
</dbReference>
<dbReference type="AlphaFoldDB" id="A0A6P8BYN0"/>
<evidence type="ECO:0000313" key="18">
    <source>
        <dbReference type="RefSeq" id="XP_031375419.1"/>
    </source>
</evidence>
<dbReference type="CDD" id="cd23509">
    <property type="entry name" value="Gnk2-like"/>
    <property type="match status" value="1"/>
</dbReference>
<reference evidence="17" key="1">
    <citation type="journal article" date="2020" name="Plant Biotechnol. J.">
        <title>The pomegranate (Punica granatum L.) draft genome dissects genetic divergence between soft- and hard-seeded cultivars.</title>
        <authorList>
            <person name="Luo X."/>
            <person name="Li H."/>
            <person name="Wu Z."/>
            <person name="Yao W."/>
            <person name="Zhao P."/>
            <person name="Cao D."/>
            <person name="Yu H."/>
            <person name="Li K."/>
            <person name="Poudel K."/>
            <person name="Zhao D."/>
            <person name="Zhang F."/>
            <person name="Xia X."/>
            <person name="Chen L."/>
            <person name="Wang Q."/>
            <person name="Jing D."/>
            <person name="Cao S."/>
        </authorList>
    </citation>
    <scope>NUCLEOTIDE SEQUENCE [LARGE SCALE GENOMIC DNA]</scope>
    <source>
        <strain evidence="17">cv. Tunisia</strain>
    </source>
</reference>
<comment type="similarity">
    <text evidence="14">Belongs to the cysteine-rich repeat secretory protein family. Plasmodesmata-located proteins (PDLD) subfamily.</text>
</comment>
<evidence type="ECO:0000313" key="17">
    <source>
        <dbReference type="Proteomes" id="UP000515151"/>
    </source>
</evidence>
<feature type="chain" id="PRO_5027937638" evidence="15">
    <location>
        <begin position="27"/>
        <end position="136"/>
    </location>
</feature>
<comment type="subcellular location">
    <subcellularLocation>
        <location evidence="13">Cell junction</location>
        <location evidence="13">Plasmodesma</location>
    </subcellularLocation>
    <subcellularLocation>
        <location evidence="1">Cell membrane</location>
        <topology evidence="1">Single-pass type I membrane protein</topology>
    </subcellularLocation>
</comment>
<keyword evidence="5 15" id="KW-0732">Signal</keyword>
<dbReference type="GeneID" id="116189818"/>
<evidence type="ECO:0000256" key="13">
    <source>
        <dbReference type="ARBA" id="ARBA00024184"/>
    </source>
</evidence>
<evidence type="ECO:0000256" key="4">
    <source>
        <dbReference type="ARBA" id="ARBA00022581"/>
    </source>
</evidence>
<keyword evidence="17" id="KW-1185">Reference proteome</keyword>
<evidence type="ECO:0000256" key="3">
    <source>
        <dbReference type="ARBA" id="ARBA00022577"/>
    </source>
</evidence>
<dbReference type="GO" id="GO:0042742">
    <property type="term" value="P:defense response to bacterium"/>
    <property type="evidence" value="ECO:0007669"/>
    <property type="project" value="UniProtKB-KW"/>
</dbReference>
<organism evidence="17 18">
    <name type="scientific">Punica granatum</name>
    <name type="common">Pomegranate</name>
    <dbReference type="NCBI Taxonomy" id="22663"/>
    <lineage>
        <taxon>Eukaryota</taxon>
        <taxon>Viridiplantae</taxon>
        <taxon>Streptophyta</taxon>
        <taxon>Embryophyta</taxon>
        <taxon>Tracheophyta</taxon>
        <taxon>Spermatophyta</taxon>
        <taxon>Magnoliopsida</taxon>
        <taxon>eudicotyledons</taxon>
        <taxon>Gunneridae</taxon>
        <taxon>Pentapetalae</taxon>
        <taxon>rosids</taxon>
        <taxon>malvids</taxon>
        <taxon>Myrtales</taxon>
        <taxon>Lythraceae</taxon>
        <taxon>Punica</taxon>
    </lineage>
</organism>
<gene>
    <name evidence="18" type="primary">LOC116189818</name>
</gene>
<evidence type="ECO:0000256" key="10">
    <source>
        <dbReference type="ARBA" id="ARBA00023022"/>
    </source>
</evidence>
<dbReference type="PROSITE" id="PS51473">
    <property type="entry name" value="GNK2"/>
    <property type="match status" value="1"/>
</dbReference>
<evidence type="ECO:0000256" key="6">
    <source>
        <dbReference type="ARBA" id="ARBA00022734"/>
    </source>
</evidence>
<keyword evidence="10" id="KW-0044">Antibiotic</keyword>
<evidence type="ECO:0000256" key="11">
    <source>
        <dbReference type="ARBA" id="ARBA00023035"/>
    </source>
</evidence>
<keyword evidence="7" id="KW-0677">Repeat</keyword>
<keyword evidence="4" id="KW-0945">Host-virus interaction</keyword>
<dbReference type="Gene3D" id="3.30.430.20">
    <property type="entry name" value="Gnk2 domain, C-X8-C-X2-C motif"/>
    <property type="match status" value="1"/>
</dbReference>
<evidence type="ECO:0000256" key="5">
    <source>
        <dbReference type="ARBA" id="ARBA00022729"/>
    </source>
</evidence>
<feature type="signal peptide" evidence="15">
    <location>
        <begin position="1"/>
        <end position="26"/>
    </location>
</feature>
<keyword evidence="9" id="KW-0965">Cell junction</keyword>
<dbReference type="Pfam" id="PF01657">
    <property type="entry name" value="Stress-antifung"/>
    <property type="match status" value="1"/>
</dbReference>
<reference evidence="18" key="2">
    <citation type="submission" date="2025-08" db="UniProtKB">
        <authorList>
            <consortium name="RefSeq"/>
        </authorList>
    </citation>
    <scope>IDENTIFICATION</scope>
    <source>
        <tissue evidence="18">Leaf</tissue>
    </source>
</reference>
<proteinExistence type="inferred from homology"/>
<keyword evidence="3" id="KW-0295">Fungicide</keyword>
<evidence type="ECO:0000256" key="14">
    <source>
        <dbReference type="ARBA" id="ARBA00038393"/>
    </source>
</evidence>